<reference evidence="3 4" key="1">
    <citation type="submission" date="2016-10" db="EMBL/GenBank/DDBJ databases">
        <authorList>
            <person name="de Groot N.N."/>
        </authorList>
    </citation>
    <scope>NUCLEOTIDE SEQUENCE [LARGE SCALE GENOMIC DNA]</scope>
    <source>
        <strain evidence="3 4">DSM 527</strain>
    </source>
</reference>
<sequence>MINHIDLGNDRVERSKHLAPLIRSGIVSLGGYRKARIYGLLSCSSGKKMKAENRVFFQNEAEALANGYRPCGNCLPEKHSAWKAGRNVGDIWAAGT</sequence>
<dbReference type="GO" id="GO:0003677">
    <property type="term" value="F:DNA binding"/>
    <property type="evidence" value="ECO:0007669"/>
    <property type="project" value="InterPro"/>
</dbReference>
<dbReference type="GO" id="GO:0006281">
    <property type="term" value="P:DNA repair"/>
    <property type="evidence" value="ECO:0007669"/>
    <property type="project" value="InterPro"/>
</dbReference>
<gene>
    <name evidence="3" type="ORF">SAMN04488121_102912</name>
</gene>
<keyword evidence="1" id="KW-0010">Activator</keyword>
<dbReference type="GO" id="GO:0008270">
    <property type="term" value="F:zinc ion binding"/>
    <property type="evidence" value="ECO:0007669"/>
    <property type="project" value="InterPro"/>
</dbReference>
<dbReference type="AlphaFoldDB" id="A0A1G7NTR6"/>
<proteinExistence type="predicted"/>
<dbReference type="OrthoDB" id="894286at2"/>
<dbReference type="Gene3D" id="3.40.10.10">
    <property type="entry name" value="DNA Methylphosphotriester Repair Domain"/>
    <property type="match status" value="1"/>
</dbReference>
<evidence type="ECO:0000256" key="1">
    <source>
        <dbReference type="ARBA" id="ARBA00023159"/>
    </source>
</evidence>
<organism evidence="3 4">
    <name type="scientific">Chitinophaga filiformis</name>
    <name type="common">Myxococcus filiformis</name>
    <name type="synonym">Flexibacter filiformis</name>
    <dbReference type="NCBI Taxonomy" id="104663"/>
    <lineage>
        <taxon>Bacteria</taxon>
        <taxon>Pseudomonadati</taxon>
        <taxon>Bacteroidota</taxon>
        <taxon>Chitinophagia</taxon>
        <taxon>Chitinophagales</taxon>
        <taxon>Chitinophagaceae</taxon>
        <taxon>Chitinophaga</taxon>
    </lineage>
</organism>
<evidence type="ECO:0000313" key="4">
    <source>
        <dbReference type="Proteomes" id="UP000199045"/>
    </source>
</evidence>
<evidence type="ECO:0000259" key="2">
    <source>
        <dbReference type="Pfam" id="PF02805"/>
    </source>
</evidence>
<dbReference type="GO" id="GO:0008168">
    <property type="term" value="F:methyltransferase activity"/>
    <property type="evidence" value="ECO:0007669"/>
    <property type="project" value="InterPro"/>
</dbReference>
<accession>A0A1G7NTR6</accession>
<feature type="domain" description="Ada DNA repair metal-binding" evidence="2">
    <location>
        <begin position="31"/>
        <end position="77"/>
    </location>
</feature>
<dbReference type="Pfam" id="PF02805">
    <property type="entry name" value="Ada_Zn_binding"/>
    <property type="match status" value="1"/>
</dbReference>
<dbReference type="STRING" id="104663.SAMN04488121_102912"/>
<dbReference type="Proteomes" id="UP000199045">
    <property type="component" value="Unassembled WGS sequence"/>
</dbReference>
<dbReference type="InterPro" id="IPR004026">
    <property type="entry name" value="Ada_DNA_repair_Zn-bd"/>
</dbReference>
<dbReference type="GO" id="GO:0006355">
    <property type="term" value="P:regulation of DNA-templated transcription"/>
    <property type="evidence" value="ECO:0007669"/>
    <property type="project" value="InterPro"/>
</dbReference>
<dbReference type="RefSeq" id="WP_089831644.1">
    <property type="nucleotide sequence ID" value="NZ_FNBN01000002.1"/>
</dbReference>
<name>A0A1G7NTR6_CHIFI</name>
<evidence type="ECO:0000313" key="3">
    <source>
        <dbReference type="EMBL" id="SDF76729.1"/>
    </source>
</evidence>
<dbReference type="EMBL" id="FNBN01000002">
    <property type="protein sequence ID" value="SDF76729.1"/>
    <property type="molecule type" value="Genomic_DNA"/>
</dbReference>
<protein>
    <submittedName>
        <fullName evidence="3">Metal binding domain of Ada</fullName>
    </submittedName>
</protein>
<dbReference type="SUPFAM" id="SSF57884">
    <property type="entry name" value="Ada DNA repair protein, N-terminal domain (N-Ada 10)"/>
    <property type="match status" value="1"/>
</dbReference>
<dbReference type="InterPro" id="IPR035451">
    <property type="entry name" value="Ada-like_dom_sf"/>
</dbReference>